<protein>
    <submittedName>
        <fullName evidence="1">Uncharacterized protein</fullName>
    </submittedName>
</protein>
<sequence length="140" mass="16538">MLAAFQWRLPDAYWISRSNGHLKFEMQQDALDRDVDWERVCLDIEEMWLSGNDCAAATKNRAQALGSLGIMRELLLREVEKKSTQSENLANGRMNRAERRTTFRVLGCRRISQRKRRSLHQGSFKILACTLQWPWWKRRA</sequence>
<evidence type="ECO:0000313" key="2">
    <source>
        <dbReference type="Proteomes" id="UP000054771"/>
    </source>
</evidence>
<dbReference type="AlphaFoldDB" id="A0A0U5G8Y1"/>
<dbReference type="Proteomes" id="UP000054771">
    <property type="component" value="Unassembled WGS sequence"/>
</dbReference>
<reference evidence="2" key="1">
    <citation type="journal article" date="2016" name="Genome Announc.">
        <title>Draft genome sequences of fungus Aspergillus calidoustus.</title>
        <authorList>
            <person name="Horn F."/>
            <person name="Linde J."/>
            <person name="Mattern D.J."/>
            <person name="Walther G."/>
            <person name="Guthke R."/>
            <person name="Scherlach K."/>
            <person name="Martin K."/>
            <person name="Brakhage A.A."/>
            <person name="Petzke L."/>
            <person name="Valiante V."/>
        </authorList>
    </citation>
    <scope>NUCLEOTIDE SEQUENCE [LARGE SCALE GENOMIC DNA]</scope>
    <source>
        <strain evidence="2">SF006504</strain>
    </source>
</reference>
<keyword evidence="2" id="KW-1185">Reference proteome</keyword>
<dbReference type="EMBL" id="CDMC01000008">
    <property type="protein sequence ID" value="CEL06872.1"/>
    <property type="molecule type" value="Genomic_DNA"/>
</dbReference>
<organism evidence="1 2">
    <name type="scientific">Aspergillus calidoustus</name>
    <dbReference type="NCBI Taxonomy" id="454130"/>
    <lineage>
        <taxon>Eukaryota</taxon>
        <taxon>Fungi</taxon>
        <taxon>Dikarya</taxon>
        <taxon>Ascomycota</taxon>
        <taxon>Pezizomycotina</taxon>
        <taxon>Eurotiomycetes</taxon>
        <taxon>Eurotiomycetidae</taxon>
        <taxon>Eurotiales</taxon>
        <taxon>Aspergillaceae</taxon>
        <taxon>Aspergillus</taxon>
        <taxon>Aspergillus subgen. Nidulantes</taxon>
    </lineage>
</organism>
<proteinExistence type="predicted"/>
<name>A0A0U5G8Y1_ASPCI</name>
<accession>A0A0U5G8Y1</accession>
<evidence type="ECO:0000313" key="1">
    <source>
        <dbReference type="EMBL" id="CEL06872.1"/>
    </source>
</evidence>
<gene>
    <name evidence="1" type="ORF">ASPCAL10043</name>
</gene>